<gene>
    <name evidence="3" type="ORF">VNE69_03075</name>
</gene>
<dbReference type="InterPro" id="IPR001611">
    <property type="entry name" value="Leu-rich_rpt"/>
</dbReference>
<evidence type="ECO:0000256" key="1">
    <source>
        <dbReference type="ARBA" id="ARBA00022614"/>
    </source>
</evidence>
<evidence type="ECO:0000256" key="2">
    <source>
        <dbReference type="ARBA" id="ARBA00022737"/>
    </source>
</evidence>
<keyword evidence="1" id="KW-0433">Leucine-rich repeat</keyword>
<dbReference type="SMART" id="SM00369">
    <property type="entry name" value="LRR_TYP"/>
    <property type="match status" value="4"/>
</dbReference>
<dbReference type="EMBL" id="CP142728">
    <property type="protein sequence ID" value="WUR02854.1"/>
    <property type="molecule type" value="Genomic_DNA"/>
</dbReference>
<dbReference type="RefSeq" id="XP_065328999.1">
    <property type="nucleotide sequence ID" value="XM_065472927.1"/>
</dbReference>
<evidence type="ECO:0000313" key="4">
    <source>
        <dbReference type="Proteomes" id="UP001334084"/>
    </source>
</evidence>
<reference evidence="3" key="1">
    <citation type="journal article" date="2024" name="BMC Genomics">
        <title>Functional annotation of a divergent genome using sequence and structure-based similarity.</title>
        <authorList>
            <person name="Svedberg D."/>
            <person name="Winiger R.R."/>
            <person name="Berg A."/>
            <person name="Sharma H."/>
            <person name="Tellgren-Roth C."/>
            <person name="Debrunner-Vossbrinck B.A."/>
            <person name="Vossbrinck C.R."/>
            <person name="Barandun J."/>
        </authorList>
    </citation>
    <scope>NUCLEOTIDE SEQUENCE</scope>
    <source>
        <strain evidence="3">Illinois isolate</strain>
    </source>
</reference>
<dbReference type="InterPro" id="IPR050216">
    <property type="entry name" value="LRR_domain-containing"/>
</dbReference>
<organism evidence="3 4">
    <name type="scientific">Vairimorpha necatrix</name>
    <dbReference type="NCBI Taxonomy" id="6039"/>
    <lineage>
        <taxon>Eukaryota</taxon>
        <taxon>Fungi</taxon>
        <taxon>Fungi incertae sedis</taxon>
        <taxon>Microsporidia</taxon>
        <taxon>Nosematidae</taxon>
        <taxon>Vairimorpha</taxon>
    </lineage>
</organism>
<dbReference type="Proteomes" id="UP001334084">
    <property type="component" value="Chromosome 3"/>
</dbReference>
<evidence type="ECO:0000313" key="3">
    <source>
        <dbReference type="EMBL" id="WUR02854.1"/>
    </source>
</evidence>
<proteinExistence type="predicted"/>
<dbReference type="InterPro" id="IPR003591">
    <property type="entry name" value="Leu-rich_rpt_typical-subtyp"/>
</dbReference>
<dbReference type="Pfam" id="PF13855">
    <property type="entry name" value="LRR_8"/>
    <property type="match status" value="1"/>
</dbReference>
<dbReference type="PANTHER" id="PTHR48051">
    <property type="match status" value="1"/>
</dbReference>
<dbReference type="Gene3D" id="3.80.10.10">
    <property type="entry name" value="Ribonuclease Inhibitor"/>
    <property type="match status" value="1"/>
</dbReference>
<dbReference type="GO" id="GO:0005737">
    <property type="term" value="C:cytoplasm"/>
    <property type="evidence" value="ECO:0007669"/>
    <property type="project" value="TreeGrafter"/>
</dbReference>
<sequence>MGSSSSKPNKSVIIARSNFAARGIYALYGITDKIFPHNINLPRLYSDKVILDKKIEEINLEISKKLKKEFNKSNNELEDDPVLKVQDLISKSKKIETISYNSSTHGDHLIMCKENIYEISNEIGELKNLLLCQLCCNYIYKIPPSIIYLQKLMTLSLARNQLRFIPEEICELSSLTHLDLSFNFLVEMPHNLKKLKSLTSLNLENNLFIDIPLEISKLRSLRNLQISNNPIKDVPLQILKMPFLVDFDASSSTLVYEDVFKKVGNLDLREICLRNVVLNILPVYKNIDRLLIESLFNVEECGFCGGPIFDAYFFIKTSEVHENKEYPVKYKICRKHFKDQRNRIGAFFGRSHDSIPYNILINHNISIRDIFYGSVEIKKRHKLYGIFSRRMQLWELSKFNNPETKKTLFKKVDQNFYN</sequence>
<keyword evidence="2" id="KW-0677">Repeat</keyword>
<dbReference type="GeneID" id="90540671"/>
<dbReference type="SUPFAM" id="SSF52058">
    <property type="entry name" value="L domain-like"/>
    <property type="match status" value="1"/>
</dbReference>
<protein>
    <submittedName>
        <fullName evidence="3">Leucine-rich repeat-containing protein</fullName>
    </submittedName>
</protein>
<dbReference type="PROSITE" id="PS51450">
    <property type="entry name" value="LRR"/>
    <property type="match status" value="2"/>
</dbReference>
<accession>A0AAX4JA44</accession>
<dbReference type="KEGG" id="vnx:VNE69_03075"/>
<name>A0AAX4JA44_9MICR</name>
<dbReference type="AlphaFoldDB" id="A0AAX4JA44"/>
<dbReference type="PANTHER" id="PTHR48051:SF1">
    <property type="entry name" value="RAS SUPPRESSOR PROTEIN 1"/>
    <property type="match status" value="1"/>
</dbReference>
<keyword evidence="4" id="KW-1185">Reference proteome</keyword>
<dbReference type="InterPro" id="IPR032675">
    <property type="entry name" value="LRR_dom_sf"/>
</dbReference>